<evidence type="ECO:0000256" key="1">
    <source>
        <dbReference type="ARBA" id="ARBA00023002"/>
    </source>
</evidence>
<dbReference type="OrthoDB" id="9803304at2"/>
<dbReference type="SUPFAM" id="SSF55347">
    <property type="entry name" value="Glyceraldehyde-3-phosphate dehydrogenase-like, C-terminal domain"/>
    <property type="match status" value="1"/>
</dbReference>
<dbReference type="AlphaFoldDB" id="A0A5C1YC20"/>
<dbReference type="GO" id="GO:0004365">
    <property type="term" value="F:glyceraldehyde-3-phosphate dehydrogenase (NAD+) (phosphorylating) activity"/>
    <property type="evidence" value="ECO:0007669"/>
    <property type="project" value="UniProtKB-EC"/>
</dbReference>
<dbReference type="KEGG" id="ail:FLP10_03755"/>
<dbReference type="NCBIfam" id="NF006139">
    <property type="entry name" value="PRK08289.1"/>
    <property type="match status" value="1"/>
</dbReference>
<keyword evidence="1 4" id="KW-0560">Oxidoreductase</keyword>
<dbReference type="CDD" id="cd05214">
    <property type="entry name" value="GAPDH_I_N"/>
    <property type="match status" value="1"/>
</dbReference>
<reference evidence="4 5" key="1">
    <citation type="submission" date="2019-09" db="EMBL/GenBank/DDBJ databases">
        <title>Genome sequencing of strain KACC 19306.</title>
        <authorList>
            <person name="Heo J."/>
            <person name="Kim S.-J."/>
            <person name="Kim J.-S."/>
            <person name="Hong S.-B."/>
            <person name="Kwon S.-W."/>
        </authorList>
    </citation>
    <scope>NUCLEOTIDE SEQUENCE [LARGE SCALE GENOMIC DNA]</scope>
    <source>
        <strain evidence="4 5">KACC 19306</strain>
    </source>
</reference>
<name>A0A5C1YC20_9MICO</name>
<feature type="domain" description="Glyceraldehyde 3-phosphate dehydrogenase NAD(P) binding" evidence="3">
    <location>
        <begin position="151"/>
        <end position="312"/>
    </location>
</feature>
<dbReference type="SMART" id="SM00846">
    <property type="entry name" value="Gp_dh_N"/>
    <property type="match status" value="1"/>
</dbReference>
<dbReference type="PANTHER" id="PTHR43454:SF1">
    <property type="entry name" value="GLYCERALDEHYDE 3-PHOSPHATE DEHYDROGENASE NAD(P) BINDING DOMAIN-CONTAINING PROTEIN"/>
    <property type="match status" value="1"/>
</dbReference>
<gene>
    <name evidence="4" type="ORF">FLP10_03755</name>
</gene>
<dbReference type="PROSITE" id="PS00071">
    <property type="entry name" value="GAPDH"/>
    <property type="match status" value="1"/>
</dbReference>
<dbReference type="Gene3D" id="3.40.50.720">
    <property type="entry name" value="NAD(P)-binding Rossmann-like Domain"/>
    <property type="match status" value="1"/>
</dbReference>
<evidence type="ECO:0000256" key="2">
    <source>
        <dbReference type="RuleBase" id="RU000397"/>
    </source>
</evidence>
<dbReference type="InterPro" id="IPR020830">
    <property type="entry name" value="GlycerAld_3-P_DH_AS"/>
</dbReference>
<dbReference type="Pfam" id="PF02800">
    <property type="entry name" value="Gp_dh_C"/>
    <property type="match status" value="1"/>
</dbReference>
<dbReference type="InterPro" id="IPR020828">
    <property type="entry name" value="GlycerAld_3-P_DH_NAD(P)-bd"/>
</dbReference>
<dbReference type="Gene3D" id="3.30.360.10">
    <property type="entry name" value="Dihydrodipicolinate Reductase, domain 2"/>
    <property type="match status" value="1"/>
</dbReference>
<dbReference type="RefSeq" id="WP_149159657.1">
    <property type="nucleotide sequence ID" value="NZ_CP043505.1"/>
</dbReference>
<evidence type="ECO:0000313" key="4">
    <source>
        <dbReference type="EMBL" id="QEO13634.1"/>
    </source>
</evidence>
<comment type="similarity">
    <text evidence="2">Belongs to the glyceraldehyde-3-phosphate dehydrogenase family.</text>
</comment>
<protein>
    <submittedName>
        <fullName evidence="4">Glyceraldehyde-3-phosphate dehydrogenase</fullName>
        <ecNumber evidence="4">1.2.1.12</ecNumber>
    </submittedName>
</protein>
<dbReference type="SUPFAM" id="SSF51735">
    <property type="entry name" value="NAD(P)-binding Rossmann-fold domains"/>
    <property type="match status" value="1"/>
</dbReference>
<proteinExistence type="inferred from homology"/>
<evidence type="ECO:0000313" key="5">
    <source>
        <dbReference type="Proteomes" id="UP000324678"/>
    </source>
</evidence>
<dbReference type="GO" id="GO:0051287">
    <property type="term" value="F:NAD binding"/>
    <property type="evidence" value="ECO:0007669"/>
    <property type="project" value="InterPro"/>
</dbReference>
<dbReference type="EMBL" id="CP043505">
    <property type="protein sequence ID" value="QEO13634.1"/>
    <property type="molecule type" value="Genomic_DNA"/>
</dbReference>
<dbReference type="Pfam" id="PF00044">
    <property type="entry name" value="Gp_dh_N"/>
    <property type="match status" value="1"/>
</dbReference>
<sequence length="515" mass="55083">MSHEFDARRQAWIAREELAERMIPLIGGLYRDHGVVTSIHGRRLINRSPVDLLKAHRFARQAGDVELDPADTILVLEALRELSPGPASIDVARLVARFRVAEAVGEASDLVAFLRSELASVLVDAPGADAPGADASGEPDASGAPQAAAGTDVVLYGFGRIGRLLARILIAHAGGGQGLNLRAIVVRKGSENDLQKRASLLRRDSVHGPFQGTIEVDEQRDTILANGTLIQVIYSDDPATVDYTAYGIRDAIVVDNTGRWRDEAGLAQHLRSTGVARVLLTAPGKGAIKNIVHGINHGSIESGDRILSAASCTTNAITPVLAAIDEAYGVERGHVETVHSFTNDQNLIDNFHSGDRRGRSAVLNMVITETGAAKAVSKALPQLEGKLTGSAIRVPTPDVSLAILNLRLGRPAPKAELNAYLRRVSLTSPLRQQVDYIESPEVVSTDFVGSNRAGIVDGLATIADGRDVVLYVWYDNEYGYSCQVVRVIEAMAGTHPVVLPEREPVRVERAAAPVG</sequence>
<dbReference type="InterPro" id="IPR020831">
    <property type="entry name" value="GlycerAld/Erythrose_P_DH"/>
</dbReference>
<dbReference type="Proteomes" id="UP000324678">
    <property type="component" value="Chromosome"/>
</dbReference>
<keyword evidence="5" id="KW-1185">Reference proteome</keyword>
<dbReference type="InterPro" id="IPR036291">
    <property type="entry name" value="NAD(P)-bd_dom_sf"/>
</dbReference>
<dbReference type="PRINTS" id="PR00078">
    <property type="entry name" value="G3PDHDRGNASE"/>
</dbReference>
<organism evidence="4 5">
    <name type="scientific">Agromyces intestinalis</name>
    <dbReference type="NCBI Taxonomy" id="2592652"/>
    <lineage>
        <taxon>Bacteria</taxon>
        <taxon>Bacillati</taxon>
        <taxon>Actinomycetota</taxon>
        <taxon>Actinomycetes</taxon>
        <taxon>Micrococcales</taxon>
        <taxon>Microbacteriaceae</taxon>
        <taxon>Agromyces</taxon>
    </lineage>
</organism>
<dbReference type="EC" id="1.2.1.12" evidence="4"/>
<dbReference type="CDD" id="cd18126">
    <property type="entry name" value="GAPDH_I_C"/>
    <property type="match status" value="1"/>
</dbReference>
<evidence type="ECO:0000259" key="3">
    <source>
        <dbReference type="SMART" id="SM00846"/>
    </source>
</evidence>
<dbReference type="InterPro" id="IPR020829">
    <property type="entry name" value="GlycerAld_3-P_DH_cat"/>
</dbReference>
<dbReference type="PANTHER" id="PTHR43454">
    <property type="entry name" value="GLYCERALDEHYDE-3-PHOSPHATE DEHYDROGENASE"/>
    <property type="match status" value="1"/>
</dbReference>
<accession>A0A5C1YC20</accession>